<dbReference type="InterPro" id="IPR036249">
    <property type="entry name" value="Thioredoxin-like_sf"/>
</dbReference>
<dbReference type="RefSeq" id="XP_044655559.1">
    <property type="nucleotide sequence ID" value="XM_044799624.1"/>
</dbReference>
<dbReference type="OrthoDB" id="427280at2759"/>
<reference evidence="4 5" key="1">
    <citation type="submission" date="2021-01" db="EMBL/GenBank/DDBJ databases">
        <title>Cercospora kikuchii MAFF 305040 whole genome shotgun sequence.</title>
        <authorList>
            <person name="Kashiwa T."/>
            <person name="Suzuki T."/>
        </authorList>
    </citation>
    <scope>NUCLEOTIDE SEQUENCE [LARGE SCALE GENOMIC DNA]</scope>
    <source>
        <strain evidence="4 5">MAFF 305040</strain>
    </source>
</reference>
<evidence type="ECO:0000256" key="2">
    <source>
        <dbReference type="SAM" id="SignalP"/>
    </source>
</evidence>
<comment type="caution">
    <text evidence="4">The sequence shown here is derived from an EMBL/GenBank/DDBJ whole genome shotgun (WGS) entry which is preliminary data.</text>
</comment>
<organism evidence="4 5">
    <name type="scientific">Cercospora kikuchii</name>
    <dbReference type="NCBI Taxonomy" id="84275"/>
    <lineage>
        <taxon>Eukaryota</taxon>
        <taxon>Fungi</taxon>
        <taxon>Dikarya</taxon>
        <taxon>Ascomycota</taxon>
        <taxon>Pezizomycotina</taxon>
        <taxon>Dothideomycetes</taxon>
        <taxon>Dothideomycetidae</taxon>
        <taxon>Mycosphaerellales</taxon>
        <taxon>Mycosphaerellaceae</taxon>
        <taxon>Cercospora</taxon>
    </lineage>
</organism>
<evidence type="ECO:0000313" key="5">
    <source>
        <dbReference type="Proteomes" id="UP000825890"/>
    </source>
</evidence>
<dbReference type="Gene3D" id="3.40.30.10">
    <property type="entry name" value="Glutaredoxin"/>
    <property type="match status" value="4"/>
</dbReference>
<keyword evidence="2" id="KW-0732">Signal</keyword>
<feature type="chain" id="PRO_5040192967" description="Thioredoxin domain-containing protein" evidence="2">
    <location>
        <begin position="21"/>
        <end position="478"/>
    </location>
</feature>
<evidence type="ECO:0000313" key="4">
    <source>
        <dbReference type="EMBL" id="GIZ41072.1"/>
    </source>
</evidence>
<dbReference type="Pfam" id="PF13848">
    <property type="entry name" value="Thioredoxin_6"/>
    <property type="match status" value="1"/>
</dbReference>
<keyword evidence="5" id="KW-1185">Reference proteome</keyword>
<dbReference type="EMBL" id="BOLY01000002">
    <property type="protein sequence ID" value="GIZ41072.1"/>
    <property type="molecule type" value="Genomic_DNA"/>
</dbReference>
<proteinExistence type="inferred from homology"/>
<sequence>MAHNVATLIFFLILSTIVTARLSHIDSSAYDRQLAGNKLSLVFFTANGCSACDKVYDVLSEAQHDIPDFPIGVVSCFEEPKICDQARVFALPRLMLAVGEDELVQYSEGFDKESIVRFVQRQSGPAVTSINDLNDKEYTVPTSISVVAFIAANDQQSNAVYARLAHKWRRHFRFELADDADLAEHAGVKQPGVVIYKPFDEMRSTHDTDFGEQELERFLSTATLPLVSSMDPIVYDGHVENGLPLGQIVCPADKCSQLIAAIYPLADRLRSKMAFMLVNSDDYPARGDKLGLGQGGLHGFAIEDVQTTRVYPMLRRELSSKNIESFVTEFLKGSLIPHIKSAKPVEREDGALTTLVGSNFETVALNPSLDVLALFEVPWCDYCQELYPVLQALGKQYIDRGLDQKFAVVKVDVSSNDVPTRIEEYPTIRLWRAGDNAVRSFNGTYFSLLTAEELAAFVRAEGGHALRLASETDARDEL</sequence>
<dbReference type="SUPFAM" id="SSF52833">
    <property type="entry name" value="Thioredoxin-like"/>
    <property type="match status" value="4"/>
</dbReference>
<dbReference type="CDD" id="cd02981">
    <property type="entry name" value="PDI_b_family"/>
    <property type="match status" value="1"/>
</dbReference>
<dbReference type="GO" id="GO:0005783">
    <property type="term" value="C:endoplasmic reticulum"/>
    <property type="evidence" value="ECO:0007669"/>
    <property type="project" value="TreeGrafter"/>
</dbReference>
<dbReference type="CDD" id="cd02947">
    <property type="entry name" value="TRX_family"/>
    <property type="match status" value="1"/>
</dbReference>
<name>A0A9P3FEK2_9PEZI</name>
<dbReference type="GeneID" id="68289963"/>
<evidence type="ECO:0000259" key="3">
    <source>
        <dbReference type="Pfam" id="PF00085"/>
    </source>
</evidence>
<dbReference type="GO" id="GO:0006457">
    <property type="term" value="P:protein folding"/>
    <property type="evidence" value="ECO:0007669"/>
    <property type="project" value="TreeGrafter"/>
</dbReference>
<dbReference type="GO" id="GO:0034976">
    <property type="term" value="P:response to endoplasmic reticulum stress"/>
    <property type="evidence" value="ECO:0007669"/>
    <property type="project" value="TreeGrafter"/>
</dbReference>
<feature type="domain" description="Thioredoxin" evidence="3">
    <location>
        <begin position="354"/>
        <end position="444"/>
    </location>
</feature>
<accession>A0A9P3FEK2</accession>
<comment type="similarity">
    <text evidence="1">Belongs to the protein disulfide isomerase family.</text>
</comment>
<dbReference type="PANTHER" id="PTHR18929:SF240">
    <property type="entry name" value="PROTEIN DISULFIDE-ISOMERASE"/>
    <property type="match status" value="1"/>
</dbReference>
<dbReference type="InterPro" id="IPR013766">
    <property type="entry name" value="Thioredoxin_domain"/>
</dbReference>
<evidence type="ECO:0000256" key="1">
    <source>
        <dbReference type="ARBA" id="ARBA00006347"/>
    </source>
</evidence>
<dbReference type="Proteomes" id="UP000825890">
    <property type="component" value="Unassembled WGS sequence"/>
</dbReference>
<dbReference type="PANTHER" id="PTHR18929">
    <property type="entry name" value="PROTEIN DISULFIDE ISOMERASE"/>
    <property type="match status" value="1"/>
</dbReference>
<dbReference type="GO" id="GO:0003756">
    <property type="term" value="F:protein disulfide isomerase activity"/>
    <property type="evidence" value="ECO:0007669"/>
    <property type="project" value="TreeGrafter"/>
</dbReference>
<feature type="domain" description="Thioredoxin" evidence="3">
    <location>
        <begin position="25"/>
        <end position="120"/>
    </location>
</feature>
<feature type="signal peptide" evidence="2">
    <location>
        <begin position="1"/>
        <end position="20"/>
    </location>
</feature>
<dbReference type="AlphaFoldDB" id="A0A9P3FEK2"/>
<protein>
    <recommendedName>
        <fullName evidence="3">Thioredoxin domain-containing protein</fullName>
    </recommendedName>
</protein>
<gene>
    <name evidence="4" type="ORF">CKM354_000438800</name>
</gene>
<dbReference type="Pfam" id="PF00085">
    <property type="entry name" value="Thioredoxin"/>
    <property type="match status" value="2"/>
</dbReference>